<proteinExistence type="predicted"/>
<gene>
    <name evidence="1" type="ORF">EKN56_06460</name>
</gene>
<evidence type="ECO:0000313" key="2">
    <source>
        <dbReference type="Proteomes" id="UP000293154"/>
    </source>
</evidence>
<dbReference type="AlphaFoldDB" id="A0A411WR42"/>
<dbReference type="Pfam" id="PF11300">
    <property type="entry name" value="DUF3102"/>
    <property type="match status" value="1"/>
</dbReference>
<name>A0A411WR42_9GAMM</name>
<keyword evidence="2" id="KW-1185">Reference proteome</keyword>
<protein>
    <submittedName>
        <fullName evidence="1">DUF3102 domain-containing protein</fullName>
    </submittedName>
</protein>
<dbReference type="EMBL" id="CP034752">
    <property type="protein sequence ID" value="QBH98699.1"/>
    <property type="molecule type" value="Genomic_DNA"/>
</dbReference>
<dbReference type="KEGG" id="prag:EKN56_06460"/>
<dbReference type="InterPro" id="IPR021451">
    <property type="entry name" value="DUF3102"/>
</dbReference>
<evidence type="ECO:0000313" key="1">
    <source>
        <dbReference type="EMBL" id="QBH98699.1"/>
    </source>
</evidence>
<dbReference type="Proteomes" id="UP000293154">
    <property type="component" value="Chromosome"/>
</dbReference>
<organism evidence="1 2">
    <name type="scientific">Limnobaculum zhutongyuii</name>
    <dbReference type="NCBI Taxonomy" id="2498113"/>
    <lineage>
        <taxon>Bacteria</taxon>
        <taxon>Pseudomonadati</taxon>
        <taxon>Pseudomonadota</taxon>
        <taxon>Gammaproteobacteria</taxon>
        <taxon>Enterobacterales</taxon>
        <taxon>Budviciaceae</taxon>
        <taxon>Limnobaculum</taxon>
    </lineage>
</organism>
<sequence length="292" mass="33593">MHSSVLSIQFDNGLPYERERVVNEACFFSAQCAESMLEFGKRLILIKENEPQGEFHHILKSRLNLAPRTAQLMMQAAIKYLSPKLRPTAQALSHLGKTKLFELMTEDDEILAELADGGTVANLTLDEIDRMSTRELKEALKKVKFDAKADYDALQKRNTDISKEKEEMGLKLNKYELKTIPLDERLEPLKVQITQTQAEVDTLFNEYRQHIEMMEKLQFEAMENDPNYDPEAPFQLPESLHNTLLILNGALVITLSQTKRMYKDLWDKFGDEIETAGGRFDQVMSDIRTSDM</sequence>
<reference evidence="1 2" key="1">
    <citation type="submission" date="2019-03" db="EMBL/GenBank/DDBJ databases">
        <title>Pragia sp. nov. isolated from the gut tract of Carduelis flavirostris.</title>
        <authorList>
            <person name="Ge Y."/>
        </authorList>
    </citation>
    <scope>NUCLEOTIDE SEQUENCE [LARGE SCALE GENOMIC DNA]</scope>
    <source>
        <strain evidence="1 2">CF-458</strain>
    </source>
</reference>
<dbReference type="OrthoDB" id="8895840at2"/>
<accession>A0A411WR42</accession>